<proteinExistence type="predicted"/>
<dbReference type="AlphaFoldDB" id="A0A5C5XAD5"/>
<accession>A0A5C5XAD5</accession>
<evidence type="ECO:0000313" key="2">
    <source>
        <dbReference type="EMBL" id="TWT59940.1"/>
    </source>
</evidence>
<dbReference type="EMBL" id="SJPG01000001">
    <property type="protein sequence ID" value="TWT59940.1"/>
    <property type="molecule type" value="Genomic_DNA"/>
</dbReference>
<evidence type="ECO:0000313" key="3">
    <source>
        <dbReference type="Proteomes" id="UP000316095"/>
    </source>
</evidence>
<keyword evidence="3" id="KW-1185">Reference proteome</keyword>
<feature type="compositionally biased region" description="Polar residues" evidence="1">
    <location>
        <begin position="103"/>
        <end position="117"/>
    </location>
</feature>
<dbReference type="Proteomes" id="UP000316095">
    <property type="component" value="Unassembled WGS sequence"/>
</dbReference>
<name>A0A5C5XAD5_9PLAN</name>
<feature type="region of interest" description="Disordered" evidence="1">
    <location>
        <begin position="144"/>
        <end position="182"/>
    </location>
</feature>
<reference evidence="2 3" key="1">
    <citation type="submission" date="2019-02" db="EMBL/GenBank/DDBJ databases">
        <title>Deep-cultivation of Planctomycetes and their phenomic and genomic characterization uncovers novel biology.</title>
        <authorList>
            <person name="Wiegand S."/>
            <person name="Jogler M."/>
            <person name="Boedeker C."/>
            <person name="Pinto D."/>
            <person name="Vollmers J."/>
            <person name="Rivas-Marin E."/>
            <person name="Kohn T."/>
            <person name="Peeters S.H."/>
            <person name="Heuer A."/>
            <person name="Rast P."/>
            <person name="Oberbeckmann S."/>
            <person name="Bunk B."/>
            <person name="Jeske O."/>
            <person name="Meyerdierks A."/>
            <person name="Storesund J.E."/>
            <person name="Kallscheuer N."/>
            <person name="Luecker S."/>
            <person name="Lage O.M."/>
            <person name="Pohl T."/>
            <person name="Merkel B.J."/>
            <person name="Hornburger P."/>
            <person name="Mueller R.-W."/>
            <person name="Bruemmer F."/>
            <person name="Labrenz M."/>
            <person name="Spormann A.M."/>
            <person name="Op Den Camp H."/>
            <person name="Overmann J."/>
            <person name="Amann R."/>
            <person name="Jetten M.S.M."/>
            <person name="Mascher T."/>
            <person name="Medema M.H."/>
            <person name="Devos D.P."/>
            <person name="Kaster A.-K."/>
            <person name="Ovreas L."/>
            <person name="Rohde M."/>
            <person name="Galperin M.Y."/>
            <person name="Jogler C."/>
        </authorList>
    </citation>
    <scope>NUCLEOTIDE SEQUENCE [LARGE SCALE GENOMIC DNA]</scope>
    <source>
        <strain evidence="2 3">Pan54</strain>
    </source>
</reference>
<gene>
    <name evidence="2" type="ORF">Pan54_06510</name>
</gene>
<comment type="caution">
    <text evidence="2">The sequence shown here is derived from an EMBL/GenBank/DDBJ whole genome shotgun (WGS) entry which is preliminary data.</text>
</comment>
<sequence>MPVLIKTPMLTLLLILLILPGCAGVHNPANLFYMSWDSNTYFRPGLVYERISHDSSSHASVNYFRWLHGPIPYEPGPSEYARITNSARPEPLKAPQLRVDPPMQNQIPQSGPQFQPDSNPPQAPPVEIVVPPELTPYPERNLQIPVPPAPFEDQSLQPPTKDGPTAYQSGPKRVQPAGYRGSSRLSMTNVIFARP</sequence>
<organism evidence="2 3">
    <name type="scientific">Rubinisphaera italica</name>
    <dbReference type="NCBI Taxonomy" id="2527969"/>
    <lineage>
        <taxon>Bacteria</taxon>
        <taxon>Pseudomonadati</taxon>
        <taxon>Planctomycetota</taxon>
        <taxon>Planctomycetia</taxon>
        <taxon>Planctomycetales</taxon>
        <taxon>Planctomycetaceae</taxon>
        <taxon>Rubinisphaera</taxon>
    </lineage>
</organism>
<evidence type="ECO:0000256" key="1">
    <source>
        <dbReference type="SAM" id="MobiDB-lite"/>
    </source>
</evidence>
<protein>
    <submittedName>
        <fullName evidence="2">Uncharacterized protein</fullName>
    </submittedName>
</protein>
<feature type="region of interest" description="Disordered" evidence="1">
    <location>
        <begin position="92"/>
        <end position="124"/>
    </location>
</feature>